<proteinExistence type="predicted"/>
<dbReference type="Proteomes" id="UP000053872">
    <property type="component" value="Unassembled WGS sequence"/>
</dbReference>
<dbReference type="PANTHER" id="PTHR16065:SF2">
    <property type="entry name" value="COILED-COIL DOMAIN CONTAINING 198"/>
    <property type="match status" value="1"/>
</dbReference>
<accession>A0A2I0LUI1</accession>
<feature type="compositionally biased region" description="Basic and acidic residues" evidence="1">
    <location>
        <begin position="234"/>
        <end position="245"/>
    </location>
</feature>
<evidence type="ECO:0000313" key="3">
    <source>
        <dbReference type="Proteomes" id="UP000053872"/>
    </source>
</evidence>
<sequence length="318" mass="36271">RAPQEPQSLAKIPPCSGRTVHKGFLLLLSKPPLCKMGLSSSKAHPKVTKVAPMQTGEDLPALVTPCQLLRVPGQPSVYHELPPLRETWYGRSSAGPLSFNTVPEKEETSIIKQHPPRRPQRLEPAGPMQTITPAKPWSQREVAASPQKKALEERGQSLGHPPGRRQHLHKLQMLDLTRRHREAELKRNLHREAKINKRKIKEFSPEKVLDTLQRGSSIESRDLVPAELNQRFHGDDHGNIWDRRPSGQHGGADLSPGRSKKADLWFSREPRTRDLFWDTSSTDSEEWEREGKIYHKPTLVRTKTERVSLFDDFFDKDL</sequence>
<feature type="non-terminal residue" evidence="2">
    <location>
        <position position="1"/>
    </location>
</feature>
<evidence type="ECO:0000313" key="2">
    <source>
        <dbReference type="EMBL" id="PKK21083.1"/>
    </source>
</evidence>
<feature type="region of interest" description="Disordered" evidence="1">
    <location>
        <begin position="234"/>
        <end position="263"/>
    </location>
</feature>
<comment type="caution">
    <text evidence="2">The sequence shown here is derived from an EMBL/GenBank/DDBJ whole genome shotgun (WGS) entry which is preliminary data.</text>
</comment>
<name>A0A2I0LUI1_COLLI</name>
<organism evidence="2 3">
    <name type="scientific">Columba livia</name>
    <name type="common">Rock dove</name>
    <dbReference type="NCBI Taxonomy" id="8932"/>
    <lineage>
        <taxon>Eukaryota</taxon>
        <taxon>Metazoa</taxon>
        <taxon>Chordata</taxon>
        <taxon>Craniata</taxon>
        <taxon>Vertebrata</taxon>
        <taxon>Euteleostomi</taxon>
        <taxon>Archelosauria</taxon>
        <taxon>Archosauria</taxon>
        <taxon>Dinosauria</taxon>
        <taxon>Saurischia</taxon>
        <taxon>Theropoda</taxon>
        <taxon>Coelurosauria</taxon>
        <taxon>Aves</taxon>
        <taxon>Neognathae</taxon>
        <taxon>Neoaves</taxon>
        <taxon>Columbimorphae</taxon>
        <taxon>Columbiformes</taxon>
        <taxon>Columbidae</taxon>
        <taxon>Columba</taxon>
    </lineage>
</organism>
<dbReference type="AlphaFoldDB" id="A0A2I0LUI1"/>
<dbReference type="Pfam" id="PF15398">
    <property type="entry name" value="DUF4619"/>
    <property type="match status" value="1"/>
</dbReference>
<feature type="region of interest" description="Disordered" evidence="1">
    <location>
        <begin position="108"/>
        <end position="166"/>
    </location>
</feature>
<gene>
    <name evidence="2" type="ORF">A306_00012051</name>
</gene>
<dbReference type="STRING" id="8932.A0A2I0LUI1"/>
<dbReference type="PANTHER" id="PTHR16065">
    <property type="entry name" value="COILED-COIL DOMAIN CONTAINING 198"/>
    <property type="match status" value="1"/>
</dbReference>
<evidence type="ECO:0000256" key="1">
    <source>
        <dbReference type="SAM" id="MobiDB-lite"/>
    </source>
</evidence>
<dbReference type="InParanoid" id="A0A2I0LUI1"/>
<reference evidence="2 3" key="1">
    <citation type="journal article" date="2013" name="Science">
        <title>Genomic diversity and evolution of the head crest in the rock pigeon.</title>
        <authorList>
            <person name="Shapiro M.D."/>
            <person name="Kronenberg Z."/>
            <person name="Li C."/>
            <person name="Domyan E.T."/>
            <person name="Pan H."/>
            <person name="Campbell M."/>
            <person name="Tan H."/>
            <person name="Huff C.D."/>
            <person name="Hu H."/>
            <person name="Vickrey A.I."/>
            <person name="Nielsen S.C."/>
            <person name="Stringham S.A."/>
            <person name="Hu H."/>
            <person name="Willerslev E."/>
            <person name="Gilbert M.T."/>
            <person name="Yandell M."/>
            <person name="Zhang G."/>
            <person name="Wang J."/>
        </authorList>
    </citation>
    <scope>NUCLEOTIDE SEQUENCE [LARGE SCALE GENOMIC DNA]</scope>
    <source>
        <tissue evidence="2">Blood</tissue>
    </source>
</reference>
<protein>
    <submittedName>
        <fullName evidence="2">Uncharacterized protein</fullName>
    </submittedName>
</protein>
<dbReference type="EMBL" id="AKCR02000092">
    <property type="protein sequence ID" value="PKK21083.1"/>
    <property type="molecule type" value="Genomic_DNA"/>
</dbReference>
<keyword evidence="3" id="KW-1185">Reference proteome</keyword>
<dbReference type="InterPro" id="IPR029235">
    <property type="entry name" value="FAME"/>
</dbReference>